<feature type="region of interest" description="Disordered" evidence="1">
    <location>
        <begin position="450"/>
        <end position="474"/>
    </location>
</feature>
<dbReference type="InterPro" id="IPR004252">
    <property type="entry name" value="Probable_transposase_24"/>
</dbReference>
<dbReference type="OrthoDB" id="1913335at2759"/>
<dbReference type="PANTHER" id="PTHR33144">
    <property type="entry name" value="OS10G0409366 PROTEIN-RELATED"/>
    <property type="match status" value="1"/>
</dbReference>
<evidence type="ECO:0000256" key="1">
    <source>
        <dbReference type="SAM" id="MobiDB-lite"/>
    </source>
</evidence>
<sequence length="474" mass="53796">MNQRKRTKLTMIMLSRDIATKLPTSEEPDSSEKRYDSALPCPKNDPYVAKTANSSDADEHYSPTKYMVYTKACEGNRSSLPPSPPKAEISNSVHLSPGLKMSRTDSGMPQNEDFFAPPPLGPKLAGGKWKVHVIDDDGKITEENITGKQVWGMQKRRVIVEFNRNGQPIKDSGGLLGSWLGSLSYDLNILPINYTDWRKVPEYRKEMAWTVIQKKFLFDDPTKRRKYVISTLGSRCKDLKQRFWKLHKRNTPVETIEARPALIPEDQWRDFVHTQFTDKAKKARERNKVSRSNLKIPHTLGKKSIARRSDEMERESGVEPTRGEMFIASRTRSDGSMICEEARLCADQIKDIMNLPGQTSSSDAVTQVFGPEHSGRVRCVGRGPAPTKYFSSLDSTMSYNVEIVEMKSTIKNLADKVEIIASALHKALTCNRFQVNDTSETDENIRHIRKQATNKRKHQDLSPVVQTTPRAKVR</sequence>
<dbReference type="Proteomes" id="UP000467841">
    <property type="component" value="Unassembled WGS sequence"/>
</dbReference>
<gene>
    <name evidence="2" type="ORF">MERR_LOCUS5092</name>
</gene>
<proteinExistence type="predicted"/>
<dbReference type="PANTHER" id="PTHR33144:SF48">
    <property type="entry name" value="PLANT TRANSPOSASE (PTTA_EN_SPM FAMILY)"/>
    <property type="match status" value="1"/>
</dbReference>
<protein>
    <submittedName>
        <fullName evidence="2">Uncharacterized protein</fullName>
    </submittedName>
</protein>
<evidence type="ECO:0000313" key="2">
    <source>
        <dbReference type="EMBL" id="CAA7017857.1"/>
    </source>
</evidence>
<dbReference type="EMBL" id="CACVBM020000333">
    <property type="protein sequence ID" value="CAA7017857.1"/>
    <property type="molecule type" value="Genomic_DNA"/>
</dbReference>
<keyword evidence="3" id="KW-1185">Reference proteome</keyword>
<dbReference type="Pfam" id="PF03004">
    <property type="entry name" value="Transposase_24"/>
    <property type="match status" value="1"/>
</dbReference>
<name>A0A6D2HNP0_9BRAS</name>
<comment type="caution">
    <text evidence="2">The sequence shown here is derived from an EMBL/GenBank/DDBJ whole genome shotgun (WGS) entry which is preliminary data.</text>
</comment>
<feature type="compositionally biased region" description="Polar residues" evidence="1">
    <location>
        <begin position="464"/>
        <end position="474"/>
    </location>
</feature>
<dbReference type="AlphaFoldDB" id="A0A6D2HNP0"/>
<accession>A0A6D2HNP0</accession>
<organism evidence="2 3">
    <name type="scientific">Microthlaspi erraticum</name>
    <dbReference type="NCBI Taxonomy" id="1685480"/>
    <lineage>
        <taxon>Eukaryota</taxon>
        <taxon>Viridiplantae</taxon>
        <taxon>Streptophyta</taxon>
        <taxon>Embryophyta</taxon>
        <taxon>Tracheophyta</taxon>
        <taxon>Spermatophyta</taxon>
        <taxon>Magnoliopsida</taxon>
        <taxon>eudicotyledons</taxon>
        <taxon>Gunneridae</taxon>
        <taxon>Pentapetalae</taxon>
        <taxon>rosids</taxon>
        <taxon>malvids</taxon>
        <taxon>Brassicales</taxon>
        <taxon>Brassicaceae</taxon>
        <taxon>Coluteocarpeae</taxon>
        <taxon>Microthlaspi</taxon>
    </lineage>
</organism>
<feature type="region of interest" description="Disordered" evidence="1">
    <location>
        <begin position="17"/>
        <end position="56"/>
    </location>
</feature>
<evidence type="ECO:0000313" key="3">
    <source>
        <dbReference type="Proteomes" id="UP000467841"/>
    </source>
</evidence>
<reference evidence="2" key="1">
    <citation type="submission" date="2020-01" db="EMBL/GenBank/DDBJ databases">
        <authorList>
            <person name="Mishra B."/>
        </authorList>
    </citation>
    <scope>NUCLEOTIDE SEQUENCE [LARGE SCALE GENOMIC DNA]</scope>
</reference>